<proteinExistence type="predicted"/>
<dbReference type="OrthoDB" id="19232at2759"/>
<name>A0A7M5WR52_9CNID</name>
<dbReference type="RefSeq" id="XP_066918642.1">
    <property type="nucleotide sequence ID" value="XM_067062541.1"/>
</dbReference>
<feature type="chain" id="PRO_5029678157" evidence="1">
    <location>
        <begin position="21"/>
        <end position="386"/>
    </location>
</feature>
<evidence type="ECO:0000256" key="1">
    <source>
        <dbReference type="SAM" id="SignalP"/>
    </source>
</evidence>
<dbReference type="EnsemblMetazoa" id="CLYHEMT004558.2">
    <property type="protein sequence ID" value="CLYHEMP004558.2"/>
    <property type="gene ID" value="CLYHEMG004558"/>
</dbReference>
<sequence length="386" mass="44123">MRIQLMFLSIYAISITRCLAQTQQNGHSEIFDVIDDSSPTEEGQRKDVITKKRATSKEKLVGFTDILKSSLDMITSRNEDPVPVRQFLNKHFFTNDKDMSIWSKAIDEAEQLFHVKFTERDLADMQGFLRDTYQYMLTCDDNLRESKRKSLDLKKHVQCYVEIYNVVQSGKLFFGLPADTDIGKTRILSLNMAYSMMKMLYLQMSKLLSAKADLNPLVIAKPMLDTSVRLVNHYNRIGDAVNASILSGVSAVKTCVRETIFFREFNDHCSPVVNMQDALTISGGSTRSLFDHKYRVTVTDESTGDTVCELIKQSPTDAELSKMKKDCGDKRNKHINKLMQKMSSYLKDRTEVVTESLQKLWGKNKKKLKIIASSYVDDSAIDMFQK</sequence>
<reference evidence="2" key="1">
    <citation type="submission" date="2021-01" db="UniProtKB">
        <authorList>
            <consortium name="EnsemblMetazoa"/>
        </authorList>
    </citation>
    <scope>IDENTIFICATION</scope>
</reference>
<keyword evidence="3" id="KW-1185">Reference proteome</keyword>
<keyword evidence="1" id="KW-0732">Signal</keyword>
<accession>A0A7M5WR52</accession>
<dbReference type="AlphaFoldDB" id="A0A7M5WR52"/>
<feature type="signal peptide" evidence="1">
    <location>
        <begin position="1"/>
        <end position="20"/>
    </location>
</feature>
<evidence type="ECO:0000313" key="2">
    <source>
        <dbReference type="EnsemblMetazoa" id="CLYHEMP004558.2"/>
    </source>
</evidence>
<dbReference type="Proteomes" id="UP000594262">
    <property type="component" value="Unplaced"/>
</dbReference>
<evidence type="ECO:0000313" key="3">
    <source>
        <dbReference type="Proteomes" id="UP000594262"/>
    </source>
</evidence>
<dbReference type="GeneID" id="136805949"/>
<protein>
    <submittedName>
        <fullName evidence="2">Uncharacterized protein</fullName>
    </submittedName>
</protein>
<organism evidence="2 3">
    <name type="scientific">Clytia hemisphaerica</name>
    <dbReference type="NCBI Taxonomy" id="252671"/>
    <lineage>
        <taxon>Eukaryota</taxon>
        <taxon>Metazoa</taxon>
        <taxon>Cnidaria</taxon>
        <taxon>Hydrozoa</taxon>
        <taxon>Hydroidolina</taxon>
        <taxon>Leptothecata</taxon>
        <taxon>Obeliida</taxon>
        <taxon>Clytiidae</taxon>
        <taxon>Clytia</taxon>
    </lineage>
</organism>